<feature type="compositionally biased region" description="Basic residues" evidence="1">
    <location>
        <begin position="214"/>
        <end position="230"/>
    </location>
</feature>
<dbReference type="EC" id="6.3.5.2" evidence="2"/>
<feature type="compositionally biased region" description="Basic residues" evidence="1">
    <location>
        <begin position="1"/>
        <end position="29"/>
    </location>
</feature>
<gene>
    <name evidence="2" type="ORF">AVDCRST_MAG24-701</name>
</gene>
<feature type="compositionally biased region" description="Basic and acidic residues" evidence="1">
    <location>
        <begin position="189"/>
        <end position="202"/>
    </location>
</feature>
<feature type="compositionally biased region" description="Low complexity" evidence="1">
    <location>
        <begin position="363"/>
        <end position="395"/>
    </location>
</feature>
<proteinExistence type="predicted"/>
<protein>
    <submittedName>
        <fullName evidence="2">GMP synthase [glutamine-hydrolyzing], amidotransferase subunit / GMP synthase [glutamine-hydrolyzing], ATP pyrophosphatase subunit</fullName>
        <ecNumber evidence="2">6.3.5.2</ecNumber>
    </submittedName>
</protein>
<feature type="compositionally biased region" description="Basic residues" evidence="1">
    <location>
        <begin position="409"/>
        <end position="439"/>
    </location>
</feature>
<evidence type="ECO:0000256" key="1">
    <source>
        <dbReference type="SAM" id="MobiDB-lite"/>
    </source>
</evidence>
<dbReference type="EMBL" id="CADCUF010000104">
    <property type="protein sequence ID" value="CAA9328582.1"/>
    <property type="molecule type" value="Genomic_DNA"/>
</dbReference>
<name>A0A6J4LD41_9ACTN</name>
<feature type="compositionally biased region" description="Basic residues" evidence="1">
    <location>
        <begin position="302"/>
        <end position="311"/>
    </location>
</feature>
<feature type="non-terminal residue" evidence="2">
    <location>
        <position position="522"/>
    </location>
</feature>
<dbReference type="GO" id="GO:0003922">
    <property type="term" value="F:GMP synthase (glutamine-hydrolyzing) activity"/>
    <property type="evidence" value="ECO:0007669"/>
    <property type="project" value="UniProtKB-EC"/>
</dbReference>
<feature type="compositionally biased region" description="Basic residues" evidence="1">
    <location>
        <begin position="249"/>
        <end position="266"/>
    </location>
</feature>
<feature type="compositionally biased region" description="Low complexity" evidence="1">
    <location>
        <begin position="232"/>
        <end position="241"/>
    </location>
</feature>
<feature type="region of interest" description="Disordered" evidence="1">
    <location>
        <begin position="109"/>
        <end position="522"/>
    </location>
</feature>
<evidence type="ECO:0000313" key="2">
    <source>
        <dbReference type="EMBL" id="CAA9328582.1"/>
    </source>
</evidence>
<feature type="compositionally biased region" description="Basic residues" evidence="1">
    <location>
        <begin position="142"/>
        <end position="179"/>
    </location>
</feature>
<feature type="compositionally biased region" description="Basic and acidic residues" evidence="1">
    <location>
        <begin position="511"/>
        <end position="522"/>
    </location>
</feature>
<keyword evidence="2" id="KW-0808">Transferase</keyword>
<dbReference type="AlphaFoldDB" id="A0A6J4LD41"/>
<reference evidence="2" key="1">
    <citation type="submission" date="2020-02" db="EMBL/GenBank/DDBJ databases">
        <authorList>
            <person name="Meier V. D."/>
        </authorList>
    </citation>
    <scope>NUCLEOTIDE SEQUENCE</scope>
    <source>
        <strain evidence="2">AVDCRST_MAG24</strain>
    </source>
</reference>
<dbReference type="GO" id="GO:0016740">
    <property type="term" value="F:transferase activity"/>
    <property type="evidence" value="ECO:0007669"/>
    <property type="project" value="UniProtKB-KW"/>
</dbReference>
<feature type="compositionally biased region" description="Basic residues" evidence="1">
    <location>
        <begin position="335"/>
        <end position="347"/>
    </location>
</feature>
<accession>A0A6J4LD41</accession>
<feature type="compositionally biased region" description="Basic residues" evidence="1">
    <location>
        <begin position="62"/>
        <end position="75"/>
    </location>
</feature>
<organism evidence="2">
    <name type="scientific">uncultured Nocardioidaceae bacterium</name>
    <dbReference type="NCBI Taxonomy" id="253824"/>
    <lineage>
        <taxon>Bacteria</taxon>
        <taxon>Bacillati</taxon>
        <taxon>Actinomycetota</taxon>
        <taxon>Actinomycetes</taxon>
        <taxon>Propionibacteriales</taxon>
        <taxon>Nocardioidaceae</taxon>
        <taxon>environmental samples</taxon>
    </lineage>
</organism>
<feature type="region of interest" description="Disordered" evidence="1">
    <location>
        <begin position="1"/>
        <end position="76"/>
    </location>
</feature>
<feature type="non-terminal residue" evidence="2">
    <location>
        <position position="1"/>
    </location>
</feature>
<keyword evidence="2" id="KW-0436">Ligase</keyword>
<sequence>DHRPRPRPRRRLRGAVRPAHRPPRPRGPRLLRDRPAHHAGRGPPRAPPQGDHPLRRPVVGLRSRRPAGRRHRLRLRGPGLRHVLRLPGDGAVPRGRGASYRPLGVRAYAGRGRRPRHPARGGPYRAPGLDEPRRLGGGGARGVHRAGVHRRLSGRGVRGRRPRSRRRAVAPRGSPHRARTGGPRALPAPDRRLPADLDDGQHRGGPARADPQAGRRRPGHLRVVRGRGLRGRCGARPARGRGPADVRLRRPRAAARRGGRAGRARLRGRDRGGAARRRRPAAVPRRPGGGQRPRGEAQGHRPGVHPRLRAGRARDRRGGRGAGGEGPVPRAGHALPRRRGVRRRRRDREHQVPPQRRRPSRGPPVRAGRAAADAVQGRGAARGRAARAPCGDRLAPPLPGSGPGDPDRRRGHRGPARAAPRRRCDRPRGAHPGRARPRRLAVPGGAAGRRAVRRGAGRRPHLRPPGGAAAGDLRGRDDRGLGTAALRRPRDHLHPDHQRGPRGQPRHARHHEQAARHDRVGV</sequence>
<feature type="compositionally biased region" description="Basic residues" evidence="1">
    <location>
        <begin position="450"/>
        <end position="462"/>
    </location>
</feature>